<dbReference type="Pfam" id="PF05728">
    <property type="entry name" value="UPF0227"/>
    <property type="match status" value="1"/>
</dbReference>
<organism evidence="1">
    <name type="scientific">Leptolyngbya sp. NK1-12</name>
    <dbReference type="NCBI Taxonomy" id="2547451"/>
    <lineage>
        <taxon>Bacteria</taxon>
        <taxon>Bacillati</taxon>
        <taxon>Cyanobacteriota</taxon>
        <taxon>Cyanophyceae</taxon>
        <taxon>Leptolyngbyales</taxon>
        <taxon>Leptolyngbyaceae</taxon>
        <taxon>Leptolyngbya group</taxon>
        <taxon>Leptolyngbya</taxon>
    </lineage>
</organism>
<dbReference type="InterPro" id="IPR029058">
    <property type="entry name" value="AB_hydrolase_fold"/>
</dbReference>
<gene>
    <name evidence="1" type="ORF">HJG54_13055</name>
</gene>
<dbReference type="PANTHER" id="PTHR35602">
    <property type="entry name" value="ESTERASE YQIA-RELATED"/>
    <property type="match status" value="1"/>
</dbReference>
<protein>
    <submittedName>
        <fullName evidence="1">Alpha/beta fold hydrolase</fullName>
    </submittedName>
</protein>
<accession>A0AA96WEB9</accession>
<evidence type="ECO:0000313" key="1">
    <source>
        <dbReference type="EMBL" id="WNZ23689.1"/>
    </source>
</evidence>
<sequence length="213" mass="24009">MTTFIYLHGFASSPQSAKAQYFRNQFASLGIPLQIPDLNQPDFSSLTLTRQLQQIETLLPVNDPVVLIGSSFGALTAAWLGERFLQIERLVLLAPAFQFLAHWQPRLGAESMQQWQQTGSLLVYHYGAQQQLPLRYSFITDLAQYDETTLHRSVPTLILHGTQDDVIPIQASRDFAADRAHVQLLELESDHALVDVEDTLWQATQAFCQLAKT</sequence>
<proteinExistence type="predicted"/>
<reference evidence="1" key="1">
    <citation type="submission" date="2020-05" db="EMBL/GenBank/DDBJ databases">
        <authorList>
            <person name="Zhu T."/>
            <person name="Keshari N."/>
            <person name="Lu X."/>
        </authorList>
    </citation>
    <scope>NUCLEOTIDE SEQUENCE</scope>
    <source>
        <strain evidence="1">NK1-12</strain>
    </source>
</reference>
<name>A0AA96WEB9_9CYAN</name>
<dbReference type="AlphaFoldDB" id="A0AA96WEB9"/>
<keyword evidence="1" id="KW-0378">Hydrolase</keyword>
<dbReference type="PANTHER" id="PTHR35602:SF3">
    <property type="entry name" value="ESTERASE YQIA"/>
    <property type="match status" value="1"/>
</dbReference>
<dbReference type="SUPFAM" id="SSF53474">
    <property type="entry name" value="alpha/beta-Hydrolases"/>
    <property type="match status" value="1"/>
</dbReference>
<dbReference type="RefSeq" id="WP_316435408.1">
    <property type="nucleotide sequence ID" value="NZ_CP053586.1"/>
</dbReference>
<dbReference type="GO" id="GO:0016787">
    <property type="term" value="F:hydrolase activity"/>
    <property type="evidence" value="ECO:0007669"/>
    <property type="project" value="UniProtKB-KW"/>
</dbReference>
<dbReference type="InterPro" id="IPR008886">
    <property type="entry name" value="UPF0227/Esterase_YqiA"/>
</dbReference>
<dbReference type="Gene3D" id="3.40.50.1820">
    <property type="entry name" value="alpha/beta hydrolase"/>
    <property type="match status" value="1"/>
</dbReference>
<dbReference type="EMBL" id="CP053586">
    <property type="protein sequence ID" value="WNZ23689.1"/>
    <property type="molecule type" value="Genomic_DNA"/>
</dbReference>